<dbReference type="AlphaFoldDB" id="A0A9E4ZD90"/>
<dbReference type="EMBL" id="JAGSOI010000004">
    <property type="protein sequence ID" value="MCM1985715.1"/>
    <property type="molecule type" value="Genomic_DNA"/>
</dbReference>
<feature type="non-terminal residue" evidence="1">
    <location>
        <position position="75"/>
    </location>
</feature>
<evidence type="ECO:0000313" key="2">
    <source>
        <dbReference type="Proteomes" id="UP001056766"/>
    </source>
</evidence>
<gene>
    <name evidence="1" type="ORF">KDK67_01570</name>
</gene>
<name>A0A9E4ZD90_9EURY</name>
<proteinExistence type="predicted"/>
<accession>A0A9E4ZD90</accession>
<reference evidence="1" key="2">
    <citation type="submission" date="2021-04" db="EMBL/GenBank/DDBJ databases">
        <authorList>
            <person name="Dong X."/>
        </authorList>
    </citation>
    <scope>NUCLEOTIDE SEQUENCE</scope>
    <source>
        <strain evidence="1">LLY</strain>
    </source>
</reference>
<evidence type="ECO:0000313" key="1">
    <source>
        <dbReference type="EMBL" id="MCM1985715.1"/>
    </source>
</evidence>
<organism evidence="1 2">
    <name type="scientific">Methanococcoides seepicolus</name>
    <dbReference type="NCBI Taxonomy" id="2828780"/>
    <lineage>
        <taxon>Archaea</taxon>
        <taxon>Methanobacteriati</taxon>
        <taxon>Methanobacteriota</taxon>
        <taxon>Stenosarchaea group</taxon>
        <taxon>Methanomicrobia</taxon>
        <taxon>Methanosarcinales</taxon>
        <taxon>Methanosarcinaceae</taxon>
        <taxon>Methanococcoides</taxon>
    </lineage>
</organism>
<keyword evidence="2" id="KW-1185">Reference proteome</keyword>
<protein>
    <submittedName>
        <fullName evidence="1">Uncharacterized protein</fullName>
    </submittedName>
</protein>
<dbReference type="Proteomes" id="UP001056766">
    <property type="component" value="Unassembled WGS sequence"/>
</dbReference>
<reference evidence="1" key="1">
    <citation type="journal article" date="2021" name="mSystems">
        <title>Bacteria and Archaea Synergistically Convert Glycine Betaine to Biogenic Methane in the Formosa Cold Seep of the South China Sea.</title>
        <authorList>
            <person name="Li L."/>
            <person name="Zhang W."/>
            <person name="Zhang S."/>
            <person name="Song L."/>
            <person name="Sun Q."/>
            <person name="Zhang H."/>
            <person name="Xiang H."/>
            <person name="Dong X."/>
        </authorList>
    </citation>
    <scope>NUCLEOTIDE SEQUENCE</scope>
    <source>
        <strain evidence="1">LLY</strain>
    </source>
</reference>
<sequence length="75" mass="7964">MTKNTKICLLVCITLSLFLLIPSAGAFEIAPANPNVGDEIIVTGDSPTSSVPAKMVFTKTVPVEDGTYLYYVGKV</sequence>
<comment type="caution">
    <text evidence="1">The sequence shown here is derived from an EMBL/GenBank/DDBJ whole genome shotgun (WGS) entry which is preliminary data.</text>
</comment>